<keyword evidence="3" id="KW-1185">Reference proteome</keyword>
<organism evidence="2 3">
    <name type="scientific">Roseiarcus fermentans</name>
    <dbReference type="NCBI Taxonomy" id="1473586"/>
    <lineage>
        <taxon>Bacteria</taxon>
        <taxon>Pseudomonadati</taxon>
        <taxon>Pseudomonadota</taxon>
        <taxon>Alphaproteobacteria</taxon>
        <taxon>Hyphomicrobiales</taxon>
        <taxon>Roseiarcaceae</taxon>
        <taxon>Roseiarcus</taxon>
    </lineage>
</organism>
<comment type="caution">
    <text evidence="2">The sequence shown here is derived from an EMBL/GenBank/DDBJ whole genome shotgun (WGS) entry which is preliminary data.</text>
</comment>
<dbReference type="Proteomes" id="UP000253529">
    <property type="component" value="Unassembled WGS sequence"/>
</dbReference>
<dbReference type="AlphaFoldDB" id="A0A366EFG7"/>
<evidence type="ECO:0000313" key="2">
    <source>
        <dbReference type="EMBL" id="RBP01068.1"/>
    </source>
</evidence>
<gene>
    <name evidence="2" type="ORF">DFR50_15913</name>
</gene>
<evidence type="ECO:0000313" key="3">
    <source>
        <dbReference type="Proteomes" id="UP000253529"/>
    </source>
</evidence>
<evidence type="ECO:0000256" key="1">
    <source>
        <dbReference type="SAM" id="MobiDB-lite"/>
    </source>
</evidence>
<name>A0A366EFG7_9HYPH</name>
<feature type="compositionally biased region" description="Pro residues" evidence="1">
    <location>
        <begin position="10"/>
        <end position="22"/>
    </location>
</feature>
<reference evidence="2 3" key="1">
    <citation type="submission" date="2018-06" db="EMBL/GenBank/DDBJ databases">
        <title>Genomic Encyclopedia of Type Strains, Phase IV (KMG-IV): sequencing the most valuable type-strain genomes for metagenomic binning, comparative biology and taxonomic classification.</title>
        <authorList>
            <person name="Goeker M."/>
        </authorList>
    </citation>
    <scope>NUCLEOTIDE SEQUENCE [LARGE SCALE GENOMIC DNA]</scope>
    <source>
        <strain evidence="2 3">DSM 24875</strain>
    </source>
</reference>
<protein>
    <recommendedName>
        <fullName evidence="4">DUF1653 domain-containing protein</fullName>
    </recommendedName>
</protein>
<feature type="region of interest" description="Disordered" evidence="1">
    <location>
        <begin position="1"/>
        <end position="41"/>
    </location>
</feature>
<accession>A0A366EFG7</accession>
<dbReference type="OrthoDB" id="7868888at2"/>
<dbReference type="RefSeq" id="WP_147262979.1">
    <property type="nucleotide sequence ID" value="NZ_QNRK01000059.1"/>
</dbReference>
<evidence type="ECO:0008006" key="4">
    <source>
        <dbReference type="Google" id="ProtNLM"/>
    </source>
</evidence>
<proteinExistence type="predicted"/>
<dbReference type="EMBL" id="QNRK01000059">
    <property type="protein sequence ID" value="RBP01068.1"/>
    <property type="molecule type" value="Genomic_DNA"/>
</dbReference>
<sequence>MTVLHGHQPKPGPTPGQKPPVPTTGSGVRPTRAAEPPQGSLWRHAKTGHVYAIVGFCTIEANVSRGVLYRYAGLNEDPAGLHTWLRPLAEFLDGRFHRLAPEPAPVAAVADLGGLHD</sequence>